<dbReference type="GO" id="GO:0043328">
    <property type="term" value="P:protein transport to vacuole involved in ubiquitin-dependent protein catabolic process via the multivesicular body sorting pathway"/>
    <property type="evidence" value="ECO:0007669"/>
    <property type="project" value="TreeGrafter"/>
</dbReference>
<organism evidence="8 9">
    <name type="scientific">Babesia bovis</name>
    <dbReference type="NCBI Taxonomy" id="5865"/>
    <lineage>
        <taxon>Eukaryota</taxon>
        <taxon>Sar</taxon>
        <taxon>Alveolata</taxon>
        <taxon>Apicomplexa</taxon>
        <taxon>Aconoidasida</taxon>
        <taxon>Piroplasmida</taxon>
        <taxon>Babesiidae</taxon>
        <taxon>Babesia</taxon>
    </lineage>
</organism>
<dbReference type="Pfam" id="PF03997">
    <property type="entry name" value="VPS28"/>
    <property type="match status" value="1"/>
</dbReference>
<dbReference type="PANTHER" id="PTHR12937:SF0">
    <property type="entry name" value="VACUOLAR PROTEIN SORTING-ASSOCIATED PROTEIN 28 HOMOLOG"/>
    <property type="match status" value="1"/>
</dbReference>
<dbReference type="InterPro" id="IPR038358">
    <property type="entry name" value="VPS28_N_sf"/>
</dbReference>
<dbReference type="PROSITE" id="PS51313">
    <property type="entry name" value="VPS28_N"/>
    <property type="match status" value="1"/>
</dbReference>
<feature type="domain" description="VPS28 C-terminal" evidence="6">
    <location>
        <begin position="104"/>
        <end position="219"/>
    </location>
</feature>
<name>A7AS71_BABBO</name>
<dbReference type="eggNOG" id="KOG3284">
    <property type="taxonomic scope" value="Eukaryota"/>
</dbReference>
<reference evidence="8 9" key="1">
    <citation type="journal article" date="2007" name="PLoS Pathog.">
        <title>Genome sequence of Babesia bovis and comparative analysis of apicomplexan hemoprotozoa.</title>
        <authorList>
            <person name="Brayton K.A."/>
            <person name="Lau A.O.T."/>
            <person name="Herndon D.R."/>
            <person name="Hannick L."/>
            <person name="Kappmeyer L.S."/>
            <person name="Berens S.J."/>
            <person name="Bidwell S.L."/>
            <person name="Brown W.C."/>
            <person name="Crabtree J."/>
            <person name="Fadrosh D."/>
            <person name="Feldblum T."/>
            <person name="Forberger H.A."/>
            <person name="Haas B.J."/>
            <person name="Howell J.M."/>
            <person name="Khouri H."/>
            <person name="Koo H."/>
            <person name="Mann D.J."/>
            <person name="Norimine J."/>
            <person name="Paulsen I.T."/>
            <person name="Radune D."/>
            <person name="Ren Q."/>
            <person name="Smith R.K. Jr."/>
            <person name="Suarez C.E."/>
            <person name="White O."/>
            <person name="Wortman J.R."/>
            <person name="Knowles D.P. Jr."/>
            <person name="McElwain T.F."/>
            <person name="Nene V.M."/>
        </authorList>
    </citation>
    <scope>NUCLEOTIDE SEQUENCE [LARGE SCALE GENOMIC DNA]</scope>
    <source>
        <strain evidence="8">T2Bo</strain>
    </source>
</reference>
<comment type="similarity">
    <text evidence="5">Belongs to the VPS28 family.</text>
</comment>
<dbReference type="SUPFAM" id="SSF140427">
    <property type="entry name" value="VPS28 C-terminal domain-like"/>
    <property type="match status" value="1"/>
</dbReference>
<dbReference type="PROSITE" id="PS51310">
    <property type="entry name" value="VPS28_C"/>
    <property type="match status" value="1"/>
</dbReference>
<dbReference type="InterPro" id="IPR007143">
    <property type="entry name" value="Vps28"/>
</dbReference>
<dbReference type="GO" id="GO:0000813">
    <property type="term" value="C:ESCRT I complex"/>
    <property type="evidence" value="ECO:0007669"/>
    <property type="project" value="InterPro"/>
</dbReference>
<dbReference type="OMA" id="CDEFPTV"/>
<accession>A7AS71</accession>
<keyword evidence="9" id="KW-1185">Reference proteome</keyword>
<sequence length="222" mass="25131">MTELTGQSETLNELNVDRLANVYSLLQALEHLEDSFISGYVTEKEYAEECNELLSLCQILEEATPNVFEALAKEYNVKCPLALNRLRKGTPGIQNNNIQKNKSNDAYLMFELSEQFITLVDALKLGCNSVEEVCFKSICDRNAQIYPLIHDLVTSLSCLDKTMDECNENNVVGSAIEKLGKWDTQLKGMAAYDKLQENELRQMALDTETIYGSFKIHLRTQV</sequence>
<dbReference type="InterPro" id="IPR017899">
    <property type="entry name" value="VPS28_C"/>
</dbReference>
<evidence type="ECO:0000313" key="9">
    <source>
        <dbReference type="Proteomes" id="UP000002173"/>
    </source>
</evidence>
<dbReference type="PANTHER" id="PTHR12937">
    <property type="entry name" value="VACUOLAR PROTEIN SORTING 28, ISOFORM 2 VPS28"/>
    <property type="match status" value="1"/>
</dbReference>
<evidence type="ECO:0000256" key="1">
    <source>
        <dbReference type="ARBA" id="ARBA00004177"/>
    </source>
</evidence>
<dbReference type="GO" id="GO:0044877">
    <property type="term" value="F:protein-containing complex binding"/>
    <property type="evidence" value="ECO:0007669"/>
    <property type="project" value="TreeGrafter"/>
</dbReference>
<evidence type="ECO:0000256" key="5">
    <source>
        <dbReference type="PROSITE-ProRule" id="PRU00642"/>
    </source>
</evidence>
<feature type="domain" description="VPS28 N-terminal" evidence="7">
    <location>
        <begin position="1"/>
        <end position="96"/>
    </location>
</feature>
<reference evidence="9" key="2">
    <citation type="journal article" date="2020" name="Data Brief">
        <title>Transcriptome dataset of Babesia bovis life stages within vertebrate and invertebrate hosts.</title>
        <authorList>
            <person name="Ueti M.W."/>
            <person name="Johnson W.C."/>
            <person name="Kappmeyer L.S."/>
            <person name="Herndon D.R."/>
            <person name="Mousel M.R."/>
            <person name="Reif K.E."/>
            <person name="Taus N.S."/>
            <person name="Ifeonu O.O."/>
            <person name="Silva J.C."/>
            <person name="Suarez C.E."/>
            <person name="Brayton K.A."/>
        </authorList>
    </citation>
    <scope>NUCLEOTIDE SEQUENCE [LARGE SCALE GENOMIC DNA]</scope>
</reference>
<protein>
    <submittedName>
        <fullName evidence="8">Vacuolar sorting protein 28, putative</fullName>
    </submittedName>
</protein>
<dbReference type="InterPro" id="IPR037206">
    <property type="entry name" value="VPS28_C_sf"/>
</dbReference>
<evidence type="ECO:0000256" key="4">
    <source>
        <dbReference type="ARBA" id="ARBA00022927"/>
    </source>
</evidence>
<proteinExistence type="inferred from homology"/>
<dbReference type="Gene3D" id="1.20.1440.200">
    <property type="match status" value="1"/>
</dbReference>
<dbReference type="InParanoid" id="A7AS71"/>
<dbReference type="Proteomes" id="UP000002173">
    <property type="component" value="Unassembled WGS sequence"/>
</dbReference>
<reference evidence="9" key="3">
    <citation type="journal article" date="2021" name="Int. J. Parasitol.">
        <title>Comparative analysis of gene expression between Babesia bovis blood stages and kinetes allowed by improved genome annotation.</title>
        <authorList>
            <person name="Ueti M.W."/>
            <person name="Johnson W.C."/>
            <person name="Kappmeyer L.S."/>
            <person name="Herndon D.R."/>
            <person name="Mousel M.R."/>
            <person name="Reif K.E."/>
            <person name="Taus N.S."/>
            <person name="Ifeonu O.O."/>
            <person name="Silva J.C."/>
            <person name="Suarez C.E."/>
            <person name="Brayton K.A."/>
        </authorList>
    </citation>
    <scope>NUCLEOTIDE SEQUENCE [LARGE SCALE GENOMIC DNA]</scope>
</reference>
<evidence type="ECO:0000256" key="2">
    <source>
        <dbReference type="ARBA" id="ARBA00022448"/>
    </source>
</evidence>
<dbReference type="VEuPathDB" id="PiroplasmaDB:BBOV_IV010370"/>
<evidence type="ECO:0000313" key="8">
    <source>
        <dbReference type="EMBL" id="EDO07390.1"/>
    </source>
</evidence>
<gene>
    <name evidence="8" type="ORF">BBOV_IV010370</name>
</gene>
<evidence type="ECO:0000259" key="7">
    <source>
        <dbReference type="PROSITE" id="PS51313"/>
    </source>
</evidence>
<dbReference type="EMBL" id="AAXT01000002">
    <property type="protein sequence ID" value="EDO07390.1"/>
    <property type="molecule type" value="Genomic_DNA"/>
</dbReference>
<dbReference type="InterPro" id="IPR017898">
    <property type="entry name" value="VPS28_N"/>
</dbReference>
<evidence type="ECO:0000256" key="3">
    <source>
        <dbReference type="ARBA" id="ARBA00022753"/>
    </source>
</evidence>
<dbReference type="Gene3D" id="1.20.120.1130">
    <property type="match status" value="1"/>
</dbReference>
<comment type="subcellular location">
    <subcellularLocation>
        <location evidence="1">Endosome</location>
    </subcellularLocation>
</comment>
<keyword evidence="3" id="KW-0967">Endosome</keyword>
<dbReference type="InterPro" id="IPR037202">
    <property type="entry name" value="ESCRT_assembly_dom"/>
</dbReference>
<keyword evidence="2 5" id="KW-0813">Transport</keyword>
<comment type="caution">
    <text evidence="8">The sequence shown here is derived from an EMBL/GenBank/DDBJ whole genome shotgun (WGS) entry which is preliminary data.</text>
</comment>
<dbReference type="STRING" id="5865.A7AS71"/>
<evidence type="ECO:0000259" key="6">
    <source>
        <dbReference type="PROSITE" id="PS51310"/>
    </source>
</evidence>
<keyword evidence="4 5" id="KW-0653">Protein transport</keyword>
<dbReference type="AlphaFoldDB" id="A7AS71"/>
<dbReference type="SUPFAM" id="SSF140111">
    <property type="entry name" value="Endosomal sorting complex assembly domain"/>
    <property type="match status" value="1"/>
</dbReference>